<name>A0ABT2V426_9FIRM</name>
<dbReference type="InterPro" id="IPR001482">
    <property type="entry name" value="T2SS/T4SS_dom"/>
</dbReference>
<accession>A0ABT2V426</accession>
<dbReference type="CDD" id="cd01130">
    <property type="entry name" value="VirB11-like_ATPase"/>
    <property type="match status" value="1"/>
</dbReference>
<evidence type="ECO:0000259" key="2">
    <source>
        <dbReference type="Pfam" id="PF00437"/>
    </source>
</evidence>
<dbReference type="InterPro" id="IPR050921">
    <property type="entry name" value="T4SS_GSP_E_ATPase"/>
</dbReference>
<dbReference type="InterPro" id="IPR027417">
    <property type="entry name" value="P-loop_NTPase"/>
</dbReference>
<dbReference type="PANTHER" id="PTHR30486">
    <property type="entry name" value="TWITCHING MOTILITY PROTEIN PILT"/>
    <property type="match status" value="1"/>
</dbReference>
<dbReference type="EMBL" id="JAOQJF010000033">
    <property type="protein sequence ID" value="MCU6800937.1"/>
    <property type="molecule type" value="Genomic_DNA"/>
</dbReference>
<dbReference type="Gene3D" id="3.30.450.380">
    <property type="match status" value="1"/>
</dbReference>
<evidence type="ECO:0000313" key="3">
    <source>
        <dbReference type="EMBL" id="MCU6800937.1"/>
    </source>
</evidence>
<keyword evidence="4" id="KW-1185">Reference proteome</keyword>
<dbReference type="SUPFAM" id="SSF52540">
    <property type="entry name" value="P-loop containing nucleoside triphosphate hydrolases"/>
    <property type="match status" value="1"/>
</dbReference>
<gene>
    <name evidence="3" type="ORF">OCV69_13535</name>
</gene>
<dbReference type="Gene3D" id="3.40.50.300">
    <property type="entry name" value="P-loop containing nucleotide triphosphate hydrolases"/>
    <property type="match status" value="1"/>
</dbReference>
<organism evidence="3 4">
    <name type="scientific">Alitiscatomonas aceti</name>
    <dbReference type="NCBI Taxonomy" id="2981724"/>
    <lineage>
        <taxon>Bacteria</taxon>
        <taxon>Bacillati</taxon>
        <taxon>Bacillota</taxon>
        <taxon>Clostridia</taxon>
        <taxon>Lachnospirales</taxon>
        <taxon>Lachnospiraceae</taxon>
        <taxon>Alitiscatomonas</taxon>
    </lineage>
</organism>
<reference evidence="3 4" key="1">
    <citation type="journal article" date="2021" name="ISME Commun">
        <title>Automated analysis of genomic sequences facilitates high-throughput and comprehensive description of bacteria.</title>
        <authorList>
            <person name="Hitch T.C.A."/>
        </authorList>
    </citation>
    <scope>NUCLEOTIDE SEQUENCE [LARGE SCALE GENOMIC DNA]</scope>
    <source>
        <strain evidence="4">f_CCE</strain>
    </source>
</reference>
<evidence type="ECO:0000256" key="1">
    <source>
        <dbReference type="ARBA" id="ARBA00006611"/>
    </source>
</evidence>
<sequence>MGELIQDLKRELREEILQGMSYERQMTDEELAQVIDGKILEQMEREPMALRDRLRLQKELFDSFRRLDILQELVDDPGITEIMVNGPEEVFVETEGRIRRWEKSFESREQLLELIRQIVSRVNRTVNTASPIVDARLEDGSRVHVVLEPVALNGPILTIRKFPDPITMDRLLEYGSVTREAADLLKILAAARYNIFVSGGTGAGKTTFLNALSEFIPPEERVITIEDSAELKLAHIENLVRLETRNANGEGQGAIGIGMLIRAALRMRPDRIVIGEVRGQEAVDLLQAMNTGHDGSFCTGHANSCRDMLARLETMVLMGMELPLPAIRSQIASALDVMVHVARMRDRSRKVTAIEEVVGIENGEIVLRPLFSLDGEGELRKAGDLRCQEKLRRAGYGL</sequence>
<dbReference type="RefSeq" id="WP_262563155.1">
    <property type="nucleotide sequence ID" value="NZ_JAOQJF010000033.1"/>
</dbReference>
<evidence type="ECO:0000313" key="4">
    <source>
        <dbReference type="Proteomes" id="UP001652395"/>
    </source>
</evidence>
<comment type="caution">
    <text evidence="3">The sequence shown here is derived from an EMBL/GenBank/DDBJ whole genome shotgun (WGS) entry which is preliminary data.</text>
</comment>
<dbReference type="Pfam" id="PF00437">
    <property type="entry name" value="T2SSE"/>
    <property type="match status" value="1"/>
</dbReference>
<proteinExistence type="inferred from homology"/>
<dbReference type="PANTHER" id="PTHR30486:SF15">
    <property type="entry name" value="TYPE II_IV SECRETION SYSTEM ATPASE"/>
    <property type="match status" value="1"/>
</dbReference>
<dbReference type="Proteomes" id="UP001652395">
    <property type="component" value="Unassembled WGS sequence"/>
</dbReference>
<protein>
    <submittedName>
        <fullName evidence="3">CpaF family protein</fullName>
    </submittedName>
</protein>
<feature type="domain" description="Bacterial type II secretion system protein E" evidence="2">
    <location>
        <begin position="69"/>
        <end position="346"/>
    </location>
</feature>
<comment type="similarity">
    <text evidence="1">Belongs to the GSP E family.</text>
</comment>